<sequence length="57" mass="6420">MNAFSVRSSLANKLGVSEEKPFPTTEQTDGLADIMLDAIERLEEPLTLERIRCSIPW</sequence>
<dbReference type="AlphaFoldDB" id="A0A4Y3IRM1"/>
<gene>
    <name evidence="1" type="ORF">VCO01S_31790</name>
</gene>
<name>A0A4Y3IRM1_9VIBR</name>
<keyword evidence="2" id="KW-1185">Reference proteome</keyword>
<protein>
    <submittedName>
        <fullName evidence="1">Uncharacterized protein</fullName>
    </submittedName>
</protein>
<accession>A0A4Y3IRM1</accession>
<evidence type="ECO:0000313" key="1">
    <source>
        <dbReference type="EMBL" id="GEA61986.1"/>
    </source>
</evidence>
<dbReference type="EMBL" id="BJLH01000015">
    <property type="protein sequence ID" value="GEA61986.1"/>
    <property type="molecule type" value="Genomic_DNA"/>
</dbReference>
<organism evidence="1 2">
    <name type="scientific">Vibrio comitans NBRC 102076</name>
    <dbReference type="NCBI Taxonomy" id="1219078"/>
    <lineage>
        <taxon>Bacteria</taxon>
        <taxon>Pseudomonadati</taxon>
        <taxon>Pseudomonadota</taxon>
        <taxon>Gammaproteobacteria</taxon>
        <taxon>Vibrionales</taxon>
        <taxon>Vibrionaceae</taxon>
        <taxon>Vibrio</taxon>
    </lineage>
</organism>
<evidence type="ECO:0000313" key="2">
    <source>
        <dbReference type="Proteomes" id="UP000318242"/>
    </source>
</evidence>
<comment type="caution">
    <text evidence="1">The sequence shown here is derived from an EMBL/GenBank/DDBJ whole genome shotgun (WGS) entry which is preliminary data.</text>
</comment>
<dbReference type="Proteomes" id="UP000318242">
    <property type="component" value="Unassembled WGS sequence"/>
</dbReference>
<proteinExistence type="predicted"/>
<reference evidence="1 2" key="1">
    <citation type="submission" date="2019-06" db="EMBL/GenBank/DDBJ databases">
        <title>Whole genome shotgun sequence of Vibrio comitans NBRC 102076.</title>
        <authorList>
            <person name="Hosoyama A."/>
            <person name="Uohara A."/>
            <person name="Ohji S."/>
            <person name="Ichikawa N."/>
        </authorList>
    </citation>
    <scope>NUCLEOTIDE SEQUENCE [LARGE SCALE GENOMIC DNA]</scope>
    <source>
        <strain evidence="1 2">NBRC 102076</strain>
    </source>
</reference>